<feature type="modified residue" description="4-aspartylphosphate" evidence="1">
    <location>
        <position position="117"/>
    </location>
</feature>
<feature type="compositionally biased region" description="Basic residues" evidence="2">
    <location>
        <begin position="1"/>
        <end position="10"/>
    </location>
</feature>
<comment type="caution">
    <text evidence="5">The sequence shown here is derived from an EMBL/GenBank/DDBJ whole genome shotgun (WGS) entry which is preliminary data.</text>
</comment>
<sequence>MGFSGSKKRCSPNSPLTPTDGQEPKGFEEVLAAPSSAKQGESRMQIASPLFPAKQKTQDPYSGSPLVLIVDDQLVGRTLLEEIIRSVDPKMRIKSYEDPVSALGSLPGTIPDLVLVDYKMPRIDGIEFLRRFRALEGAEDVPVVMVTVVDDRNIRYRALEAGATDFLTRPLDRIECQCRCRNLLELRALTLRQKNQARILADEVRNQTLLLRGRERETLFRLALAGEFHDFETGNHLLRMSRYARQIADAMGLPSEQAEMIELASPMHDIGKIGIPDNILKKPGRLSKEEFEVIKAHPRIGHQILEGSTSPVIQLGAMIALTHQERFDGSGYPHSLSGRDIPIEGRIVAVADVFDALTSRRPYKPAWSFEQALEHIQGASGTLFDPDCVSAFLCRLDIITGIFVQLKDQEEQINTTPHS</sequence>
<gene>
    <name evidence="5" type="ORF">BOX24_04575</name>
</gene>
<dbReference type="PANTHER" id="PTHR45228:SF1">
    <property type="entry name" value="CYCLIC DI-GMP PHOSPHODIESTERASE TM_0186"/>
    <property type="match status" value="1"/>
</dbReference>
<dbReference type="InterPro" id="IPR037522">
    <property type="entry name" value="HD_GYP_dom"/>
</dbReference>
<dbReference type="SMART" id="SM00448">
    <property type="entry name" value="REC"/>
    <property type="match status" value="1"/>
</dbReference>
<evidence type="ECO:0000259" key="3">
    <source>
        <dbReference type="PROSITE" id="PS50110"/>
    </source>
</evidence>
<dbReference type="SUPFAM" id="SSF52172">
    <property type="entry name" value="CheY-like"/>
    <property type="match status" value="1"/>
</dbReference>
<dbReference type="EMBL" id="MPOJ01000009">
    <property type="protein sequence ID" value="OOH73337.1"/>
    <property type="molecule type" value="Genomic_DNA"/>
</dbReference>
<feature type="domain" description="Response regulatory" evidence="3">
    <location>
        <begin position="66"/>
        <end position="184"/>
    </location>
</feature>
<dbReference type="Pfam" id="PF13487">
    <property type="entry name" value="HD_5"/>
    <property type="match status" value="1"/>
</dbReference>
<feature type="compositionally biased region" description="Polar residues" evidence="2">
    <location>
        <begin position="11"/>
        <end position="20"/>
    </location>
</feature>
<dbReference type="Gene3D" id="3.40.50.2300">
    <property type="match status" value="1"/>
</dbReference>
<organism evidence="5 6">
    <name type="scientific">Leptospirillum ferriphilum</name>
    <dbReference type="NCBI Taxonomy" id="178606"/>
    <lineage>
        <taxon>Bacteria</taxon>
        <taxon>Pseudomonadati</taxon>
        <taxon>Nitrospirota</taxon>
        <taxon>Nitrospiria</taxon>
        <taxon>Nitrospirales</taxon>
        <taxon>Nitrospiraceae</taxon>
        <taxon>Leptospirillum</taxon>
    </lineage>
</organism>
<feature type="domain" description="HD-GYP" evidence="4">
    <location>
        <begin position="211"/>
        <end position="408"/>
    </location>
</feature>
<evidence type="ECO:0000256" key="2">
    <source>
        <dbReference type="SAM" id="MobiDB-lite"/>
    </source>
</evidence>
<name>A0A1V3SXA1_9BACT</name>
<accession>A0A1V3SXA1</accession>
<feature type="region of interest" description="Disordered" evidence="2">
    <location>
        <begin position="1"/>
        <end position="43"/>
    </location>
</feature>
<dbReference type="Gene3D" id="1.10.3210.10">
    <property type="entry name" value="Hypothetical protein af1432"/>
    <property type="match status" value="1"/>
</dbReference>
<dbReference type="InterPro" id="IPR052020">
    <property type="entry name" value="Cyclic_di-GMP/3'3'-cGAMP_PDE"/>
</dbReference>
<proteinExistence type="predicted"/>
<dbReference type="SUPFAM" id="SSF109604">
    <property type="entry name" value="HD-domain/PDEase-like"/>
    <property type="match status" value="1"/>
</dbReference>
<dbReference type="InterPro" id="IPR003607">
    <property type="entry name" value="HD/PDEase_dom"/>
</dbReference>
<dbReference type="PANTHER" id="PTHR45228">
    <property type="entry name" value="CYCLIC DI-GMP PHOSPHODIESTERASE TM_0186-RELATED"/>
    <property type="match status" value="1"/>
</dbReference>
<evidence type="ECO:0000259" key="4">
    <source>
        <dbReference type="PROSITE" id="PS51832"/>
    </source>
</evidence>
<dbReference type="PROSITE" id="PS50110">
    <property type="entry name" value="RESPONSE_REGULATORY"/>
    <property type="match status" value="1"/>
</dbReference>
<evidence type="ECO:0000256" key="1">
    <source>
        <dbReference type="PROSITE-ProRule" id="PRU00169"/>
    </source>
</evidence>
<dbReference type="Proteomes" id="UP000188586">
    <property type="component" value="Unassembled WGS sequence"/>
</dbReference>
<protein>
    <submittedName>
        <fullName evidence="5">Two-component system response regulator</fullName>
    </submittedName>
</protein>
<reference evidence="5 6" key="1">
    <citation type="submission" date="2016-11" db="EMBL/GenBank/DDBJ databases">
        <title>Comparative genomics of co-occurring bacteria in distinct bioleaching systems unravels niche-specific adaptation.</title>
        <authorList>
            <person name="Zhang X."/>
            <person name="Liu X."/>
            <person name="Yin H."/>
        </authorList>
    </citation>
    <scope>NUCLEOTIDE SEQUENCE [LARGE SCALE GENOMIC DNA]</scope>
    <source>
        <strain evidence="5 6">DX</strain>
    </source>
</reference>
<dbReference type="InterPro" id="IPR001789">
    <property type="entry name" value="Sig_transdc_resp-reg_receiver"/>
</dbReference>
<dbReference type="GO" id="GO:0000160">
    <property type="term" value="P:phosphorelay signal transduction system"/>
    <property type="evidence" value="ECO:0007669"/>
    <property type="project" value="InterPro"/>
</dbReference>
<evidence type="ECO:0000313" key="6">
    <source>
        <dbReference type="Proteomes" id="UP000188586"/>
    </source>
</evidence>
<dbReference type="AlphaFoldDB" id="A0A1V3SXA1"/>
<dbReference type="Pfam" id="PF00072">
    <property type="entry name" value="Response_reg"/>
    <property type="match status" value="1"/>
</dbReference>
<dbReference type="PROSITE" id="PS51832">
    <property type="entry name" value="HD_GYP"/>
    <property type="match status" value="1"/>
</dbReference>
<dbReference type="SMART" id="SM00471">
    <property type="entry name" value="HDc"/>
    <property type="match status" value="1"/>
</dbReference>
<keyword evidence="1" id="KW-0597">Phosphoprotein</keyword>
<dbReference type="InterPro" id="IPR011006">
    <property type="entry name" value="CheY-like_superfamily"/>
</dbReference>
<evidence type="ECO:0000313" key="5">
    <source>
        <dbReference type="EMBL" id="OOH73337.1"/>
    </source>
</evidence>
<dbReference type="CDD" id="cd00077">
    <property type="entry name" value="HDc"/>
    <property type="match status" value="1"/>
</dbReference>